<dbReference type="KEGG" id="hbu:Hbut_0673"/>
<feature type="region of interest" description="Disordered" evidence="1">
    <location>
        <begin position="77"/>
        <end position="100"/>
    </location>
</feature>
<reference evidence="3 4" key="1">
    <citation type="journal article" date="2007" name="Archaea">
        <title>The genome of Hyperthermus butylicus: a sulfur-reducing, peptide fermenting, neutrophilic Crenarchaeote growing up to 108 degrees C.</title>
        <authorList>
            <person name="Brugger K."/>
            <person name="Chen L."/>
            <person name="Stark M."/>
            <person name="Zibat A."/>
            <person name="Redder P."/>
            <person name="Ruepp A."/>
            <person name="Awayez M."/>
            <person name="She Q."/>
            <person name="Garrett R.A."/>
            <person name="Klenk H.P."/>
        </authorList>
    </citation>
    <scope>NUCLEOTIDE SEQUENCE [LARGE SCALE GENOMIC DNA]</scope>
    <source>
        <strain evidence="4">DSM 5456 / JCM 9403 / PLM1-5</strain>
    </source>
</reference>
<dbReference type="PANTHER" id="PTHR34860:SF6">
    <property type="entry name" value="REPRESSOR-LIKE PROTEIN SSO7C3"/>
    <property type="match status" value="1"/>
</dbReference>
<dbReference type="RefSeq" id="WP_011821847.1">
    <property type="nucleotide sequence ID" value="NC_008818.1"/>
</dbReference>
<evidence type="ECO:0000256" key="1">
    <source>
        <dbReference type="SAM" id="MobiDB-lite"/>
    </source>
</evidence>
<dbReference type="HOGENOM" id="CLU_2299307_0_0_2"/>
<dbReference type="SMART" id="SM00966">
    <property type="entry name" value="SpoVT_AbrB"/>
    <property type="match status" value="1"/>
</dbReference>
<dbReference type="InterPro" id="IPR007159">
    <property type="entry name" value="SpoVT-AbrB_dom"/>
</dbReference>
<name>A2BKL8_HYPBU</name>
<dbReference type="SUPFAM" id="SSF89447">
    <property type="entry name" value="AbrB/MazE/MraZ-like"/>
    <property type="match status" value="1"/>
</dbReference>
<organism evidence="3 4">
    <name type="scientific">Hyperthermus butylicus (strain DSM 5456 / JCM 9403 / PLM1-5)</name>
    <dbReference type="NCBI Taxonomy" id="415426"/>
    <lineage>
        <taxon>Archaea</taxon>
        <taxon>Thermoproteota</taxon>
        <taxon>Thermoprotei</taxon>
        <taxon>Desulfurococcales</taxon>
        <taxon>Pyrodictiaceae</taxon>
        <taxon>Hyperthermus</taxon>
    </lineage>
</organism>
<dbReference type="InterPro" id="IPR037914">
    <property type="entry name" value="SpoVT-AbrB_sf"/>
</dbReference>
<gene>
    <name evidence="3" type="ordered locus">Hbut_0673</name>
</gene>
<dbReference type="InterPro" id="IPR052975">
    <property type="entry name" value="Repressor-like_regulatory"/>
</dbReference>
<dbReference type="EMBL" id="CP000493">
    <property type="protein sequence ID" value="ABM80529.1"/>
    <property type="molecule type" value="Genomic_DNA"/>
</dbReference>
<dbReference type="AlphaFoldDB" id="A2BKL8"/>
<dbReference type="OrthoDB" id="28233at2157"/>
<dbReference type="GO" id="GO:0003677">
    <property type="term" value="F:DNA binding"/>
    <property type="evidence" value="ECO:0007669"/>
    <property type="project" value="InterPro"/>
</dbReference>
<dbReference type="GeneID" id="4781539"/>
<dbReference type="NCBIfam" id="TIGR01439">
    <property type="entry name" value="lp_hng_hel_AbrB"/>
    <property type="match status" value="1"/>
</dbReference>
<evidence type="ECO:0000259" key="2">
    <source>
        <dbReference type="PROSITE" id="PS51740"/>
    </source>
</evidence>
<accession>A2BKL8</accession>
<dbReference type="Gene3D" id="2.10.260.10">
    <property type="match status" value="1"/>
</dbReference>
<protein>
    <recommendedName>
        <fullName evidence="2">SpoVT-AbrB domain-containing protein</fullName>
    </recommendedName>
</protein>
<feature type="domain" description="SpoVT-AbrB" evidence="2">
    <location>
        <begin position="2"/>
        <end position="47"/>
    </location>
</feature>
<dbReference type="PROSITE" id="PS51740">
    <property type="entry name" value="SPOVT_ABRB"/>
    <property type="match status" value="1"/>
</dbReference>
<dbReference type="eggNOG" id="arCOG00818">
    <property type="taxonomic scope" value="Archaea"/>
</dbReference>
<dbReference type="Proteomes" id="UP000002593">
    <property type="component" value="Chromosome"/>
</dbReference>
<evidence type="ECO:0000313" key="4">
    <source>
        <dbReference type="Proteomes" id="UP000002593"/>
    </source>
</evidence>
<proteinExistence type="predicted"/>
<keyword evidence="4" id="KW-1185">Reference proteome</keyword>
<sequence length="100" mass="11374">MAVRVKVDERGRITLPKEIRVALNIMPGDELSVNVVGNKIIIEKSMNPFEKLSRLLGNISFDRHLRIEAEREALRSTRERLDKRAKEMPPRNGLSTGAQP</sequence>
<dbReference type="PANTHER" id="PTHR34860">
    <property type="entry name" value="REPRESSOR-LIKE PROTEIN SSO7C3"/>
    <property type="match status" value="1"/>
</dbReference>
<dbReference type="Pfam" id="PF04014">
    <property type="entry name" value="MazE_antitoxin"/>
    <property type="match status" value="1"/>
</dbReference>
<evidence type="ECO:0000313" key="3">
    <source>
        <dbReference type="EMBL" id="ABM80529.1"/>
    </source>
</evidence>
<feature type="compositionally biased region" description="Basic and acidic residues" evidence="1">
    <location>
        <begin position="77"/>
        <end position="89"/>
    </location>
</feature>
<dbReference type="EnsemblBacteria" id="ABM80529">
    <property type="protein sequence ID" value="ABM80529"/>
    <property type="gene ID" value="Hbut_0673"/>
</dbReference>